<reference evidence="1 2" key="1">
    <citation type="submission" date="2019-09" db="EMBL/GenBank/DDBJ databases">
        <authorList>
            <person name="Depoorter E."/>
        </authorList>
    </citation>
    <scope>NUCLEOTIDE SEQUENCE [LARGE SCALE GENOMIC DNA]</scope>
    <source>
        <strain evidence="1">LMG 30113</strain>
    </source>
</reference>
<proteinExistence type="predicted"/>
<organism evidence="1 2">
    <name type="scientific">Burkholderia paludis</name>
    <dbReference type="NCBI Taxonomy" id="1506587"/>
    <lineage>
        <taxon>Bacteria</taxon>
        <taxon>Pseudomonadati</taxon>
        <taxon>Pseudomonadota</taxon>
        <taxon>Betaproteobacteria</taxon>
        <taxon>Burkholderiales</taxon>
        <taxon>Burkholderiaceae</taxon>
        <taxon>Burkholderia</taxon>
        <taxon>Burkholderia cepacia complex</taxon>
    </lineage>
</organism>
<name>A0A6P2SQC3_9BURK</name>
<dbReference type="RefSeq" id="WP_152601663.1">
    <property type="nucleotide sequence ID" value="NZ_CABVQD010000059.1"/>
</dbReference>
<evidence type="ECO:0000313" key="1">
    <source>
        <dbReference type="EMBL" id="VWC47818.1"/>
    </source>
</evidence>
<sequence>MGLDWNPIGRPKAGCKDEFERIFSLLVGGDASIDKEQLTNQWLGIQVSPFETIKAPQVGFDPGADAWARDRYRTIQHPTTSEAEFMRSMEGYYVIELAAPCDGIPVYSNGAFGYVELYSFRAQFLVEHCGILGDDVTAGLYKSCLARDLGVLGERIRDAATSYAQREKVSHVEHVKTVDGIEPESPESTAHILFSAARWCEYWARREHGMDAYW</sequence>
<protein>
    <submittedName>
        <fullName evidence="1">Uncharacterized protein</fullName>
    </submittedName>
</protein>
<dbReference type="EMBL" id="CABVQD010000059">
    <property type="protein sequence ID" value="VWC47818.1"/>
    <property type="molecule type" value="Genomic_DNA"/>
</dbReference>
<accession>A0A6P2SQC3</accession>
<evidence type="ECO:0000313" key="2">
    <source>
        <dbReference type="Proteomes" id="UP000494330"/>
    </source>
</evidence>
<keyword evidence="2" id="KW-1185">Reference proteome</keyword>
<dbReference type="AlphaFoldDB" id="A0A6P2SQC3"/>
<dbReference type="Proteomes" id="UP000494330">
    <property type="component" value="Unassembled WGS sequence"/>
</dbReference>
<gene>
    <name evidence="1" type="ORF">BPA30113_07465</name>
</gene>